<evidence type="ECO:0000313" key="2">
    <source>
        <dbReference type="EMBL" id="PDS24220.1"/>
    </source>
</evidence>
<dbReference type="AlphaFoldDB" id="A0A2H3KB95"/>
<reference evidence="2 3" key="1">
    <citation type="submission" date="2017-09" db="EMBL/GenBank/DDBJ databases">
        <title>Whole genomes of Flavobacteriaceae.</title>
        <authorList>
            <person name="Stine C."/>
            <person name="Li C."/>
            <person name="Tadesse D."/>
        </authorList>
    </citation>
    <scope>NUCLEOTIDE SEQUENCE [LARGE SCALE GENOMIC DNA]</scope>
    <source>
        <strain evidence="2 3">ATCC 35036</strain>
    </source>
</reference>
<keyword evidence="2" id="KW-0378">Hydrolase</keyword>
<dbReference type="InterPro" id="IPR014756">
    <property type="entry name" value="Ig_E-set"/>
</dbReference>
<organism evidence="2 3">
    <name type="scientific">Flavobacterium branchiophilum</name>
    <dbReference type="NCBI Taxonomy" id="55197"/>
    <lineage>
        <taxon>Bacteria</taxon>
        <taxon>Pseudomonadati</taxon>
        <taxon>Bacteroidota</taxon>
        <taxon>Flavobacteriia</taxon>
        <taxon>Flavobacteriales</taxon>
        <taxon>Flavobacteriaceae</taxon>
        <taxon>Flavobacterium</taxon>
    </lineage>
</organism>
<sequence>MAIKKQYVKTKAICKITFSVEAKTATEASVVGDFNGWNATEGTLTKLKNGTFKGVFEVNKNQSYEFKYLVDGVYLNEPEADGIRWNDFAGAENSLLVVDGD</sequence>
<name>A0A2H3KB95_9FLAO</name>
<comment type="caution">
    <text evidence="2">The sequence shown here is derived from an EMBL/GenBank/DDBJ whole genome shotgun (WGS) entry which is preliminary data.</text>
</comment>
<dbReference type="GO" id="GO:0005975">
    <property type="term" value="P:carbohydrate metabolic process"/>
    <property type="evidence" value="ECO:0007669"/>
    <property type="project" value="InterPro"/>
</dbReference>
<dbReference type="Pfam" id="PF02922">
    <property type="entry name" value="CBM_48"/>
    <property type="match status" value="1"/>
</dbReference>
<accession>A0A2H3KB95</accession>
<dbReference type="Gene3D" id="2.60.40.10">
    <property type="entry name" value="Immunoglobulins"/>
    <property type="match status" value="1"/>
</dbReference>
<dbReference type="CDD" id="cd07184">
    <property type="entry name" value="E_set_Isoamylase_like_N"/>
    <property type="match status" value="1"/>
</dbReference>
<evidence type="ECO:0000259" key="1">
    <source>
        <dbReference type="Pfam" id="PF02922"/>
    </source>
</evidence>
<gene>
    <name evidence="2" type="ORF">B0A77_08780</name>
</gene>
<protein>
    <submittedName>
        <fullName evidence="2">Glycoside hydrolase</fullName>
    </submittedName>
</protein>
<dbReference type="InterPro" id="IPR004193">
    <property type="entry name" value="Glyco_hydro_13_N"/>
</dbReference>
<dbReference type="SUPFAM" id="SSF81296">
    <property type="entry name" value="E set domains"/>
    <property type="match status" value="1"/>
</dbReference>
<dbReference type="OrthoDB" id="5451596at2"/>
<dbReference type="RefSeq" id="WP_097554192.1">
    <property type="nucleotide sequence ID" value="NZ_PCMW01000046.1"/>
</dbReference>
<feature type="domain" description="Glycoside hydrolase family 13 N-terminal" evidence="1">
    <location>
        <begin position="15"/>
        <end position="67"/>
    </location>
</feature>
<proteinExistence type="predicted"/>
<dbReference type="EMBL" id="PCMW01000046">
    <property type="protein sequence ID" value="PDS24220.1"/>
    <property type="molecule type" value="Genomic_DNA"/>
</dbReference>
<dbReference type="GO" id="GO:0004553">
    <property type="term" value="F:hydrolase activity, hydrolyzing O-glycosyl compounds"/>
    <property type="evidence" value="ECO:0007669"/>
    <property type="project" value="InterPro"/>
</dbReference>
<dbReference type="Proteomes" id="UP000220828">
    <property type="component" value="Unassembled WGS sequence"/>
</dbReference>
<dbReference type="InterPro" id="IPR013783">
    <property type="entry name" value="Ig-like_fold"/>
</dbReference>
<evidence type="ECO:0000313" key="3">
    <source>
        <dbReference type="Proteomes" id="UP000220828"/>
    </source>
</evidence>